<proteinExistence type="predicted"/>
<dbReference type="Pfam" id="PF08218">
    <property type="entry name" value="Citrate_ly_lig"/>
    <property type="match status" value="1"/>
</dbReference>
<name>A0ABT9D0R5_9MOLU</name>
<dbReference type="Proteomes" id="UP001170666">
    <property type="component" value="Unassembled WGS sequence"/>
</dbReference>
<gene>
    <name evidence="4" type="ORF">OC698_01125</name>
</gene>
<dbReference type="EMBL" id="JAOSIT010000008">
    <property type="protein sequence ID" value="MDO8057297.1"/>
    <property type="molecule type" value="Genomic_DNA"/>
</dbReference>
<organism evidence="4 5">
    <name type="scientific">Candidatus Phytoplasma gossypii</name>
    <dbReference type="NCBI Taxonomy" id="2982629"/>
    <lineage>
        <taxon>Bacteria</taxon>
        <taxon>Bacillati</taxon>
        <taxon>Mycoplasmatota</taxon>
        <taxon>Mollicutes</taxon>
        <taxon>Acholeplasmatales</taxon>
        <taxon>Acholeplasmataceae</taxon>
        <taxon>Candidatus Phytoplasma</taxon>
        <taxon>16SrII (Peanut WB group)</taxon>
    </lineage>
</organism>
<dbReference type="InterPro" id="IPR014729">
    <property type="entry name" value="Rossmann-like_a/b/a_fold"/>
</dbReference>
<dbReference type="Gene3D" id="3.40.50.620">
    <property type="entry name" value="HUPs"/>
    <property type="match status" value="1"/>
</dbReference>
<evidence type="ECO:0000313" key="4">
    <source>
        <dbReference type="EMBL" id="MDO8057297.1"/>
    </source>
</evidence>
<dbReference type="PANTHER" id="PTHR40599:SF1">
    <property type="entry name" value="[CITRATE [PRO-3S]-LYASE] LIGASE"/>
    <property type="match status" value="1"/>
</dbReference>
<dbReference type="InterPro" id="IPR005216">
    <property type="entry name" value="Citrate_lyase_ligase"/>
</dbReference>
<comment type="caution">
    <text evidence="4">The sequence shown here is derived from an EMBL/GenBank/DDBJ whole genome shotgun (WGS) entry which is preliminary data.</text>
</comment>
<evidence type="ECO:0000313" key="5">
    <source>
        <dbReference type="Proteomes" id="UP001170666"/>
    </source>
</evidence>
<evidence type="ECO:0000259" key="3">
    <source>
        <dbReference type="SMART" id="SM00764"/>
    </source>
</evidence>
<evidence type="ECO:0000256" key="2">
    <source>
        <dbReference type="ARBA" id="ARBA00022840"/>
    </source>
</evidence>
<dbReference type="InterPro" id="IPR013166">
    <property type="entry name" value="Citrate_lyase_ligase_C"/>
</dbReference>
<keyword evidence="1" id="KW-0547">Nucleotide-binding</keyword>
<protein>
    <recommendedName>
        <fullName evidence="3">Citrate lyase ligase C-terminal domain-containing protein</fullName>
    </recommendedName>
</protein>
<keyword evidence="2" id="KW-0067">ATP-binding</keyword>
<accession>A0ABT9D0R5</accession>
<dbReference type="SUPFAM" id="SSF52374">
    <property type="entry name" value="Nucleotidylyl transferase"/>
    <property type="match status" value="1"/>
</dbReference>
<dbReference type="RefSeq" id="WP_304512898.1">
    <property type="nucleotide sequence ID" value="NZ_JAOSIT010000008.1"/>
</dbReference>
<feature type="domain" description="Citrate lyase ligase C-terminal" evidence="3">
    <location>
        <begin position="2"/>
        <end position="164"/>
    </location>
</feature>
<dbReference type="SMART" id="SM00764">
    <property type="entry name" value="Citrate_ly_lig"/>
    <property type="match status" value="1"/>
</dbReference>
<evidence type="ECO:0000256" key="1">
    <source>
        <dbReference type="ARBA" id="ARBA00022741"/>
    </source>
</evidence>
<keyword evidence="5" id="KW-1185">Reference proteome</keyword>
<dbReference type="PANTHER" id="PTHR40599">
    <property type="entry name" value="[CITRATE [PRO-3S]-LYASE] LIGASE"/>
    <property type="match status" value="1"/>
</dbReference>
<sequence>MKKASNNSDFVYIIMVKEDISLFSYEQRKEMVKLATKDIPNVFVVEGSNYLVSRNVFPSYFLSSPEQVIRSQIILDTNIFANYIACKLGIKTRYVGEEPFSYTTNLYNTIMKEILFKFSIELVILPRLIQDFKPISATQVRKLFIQGNFKDMKKLVPITTLKFLQKLNYKKYAQNPELSKLIDKSF</sequence>
<reference evidence="4 5" key="1">
    <citation type="journal article" date="2023" name="Int. J. Syst. Evol. Microbiol.">
        <title>The observation of taxonomic boundaries for the 16SrII and 16SrXXV phytoplasmas using genome-based delimitation.</title>
        <authorList>
            <person name="Rodrigues Jardim B."/>
            <person name="Tran-Nguyen L.T.T."/>
            <person name="Gambley C."/>
            <person name="Al-Sadi A.M."/>
            <person name="Al-Subhi A.M."/>
            <person name="Foissac X."/>
            <person name="Salar P."/>
            <person name="Cai H."/>
            <person name="Yang J.Y."/>
            <person name="Davis R."/>
            <person name="Jones L."/>
            <person name="Rodoni B."/>
            <person name="Constable F.E."/>
        </authorList>
    </citation>
    <scope>NUCLEOTIDE SEQUENCE [LARGE SCALE GENOMIC DNA]</scope>
    <source>
        <strain evidence="4">BAWM-BFA-CoWB</strain>
    </source>
</reference>